<dbReference type="Proteomes" id="UP000030907">
    <property type="component" value="Chromosome"/>
</dbReference>
<proteinExistence type="predicted"/>
<name>A0A0A7PD60_9SPHN</name>
<keyword evidence="1" id="KW-0472">Membrane</keyword>
<feature type="transmembrane region" description="Helical" evidence="1">
    <location>
        <begin position="12"/>
        <end position="33"/>
    </location>
</feature>
<dbReference type="EMBL" id="CP009122">
    <property type="protein sequence ID" value="AJA08046.1"/>
    <property type="molecule type" value="Genomic_DNA"/>
</dbReference>
<evidence type="ECO:0000313" key="3">
    <source>
        <dbReference type="Proteomes" id="UP000030907"/>
    </source>
</evidence>
<feature type="transmembrane region" description="Helical" evidence="1">
    <location>
        <begin position="39"/>
        <end position="60"/>
    </location>
</feature>
<dbReference type="KEGG" id="sphk:SKP52_05605"/>
<dbReference type="STRING" id="1515612.SKP52_05605"/>
<gene>
    <name evidence="2" type="ORF">SKP52_05605</name>
</gene>
<dbReference type="HOGENOM" id="CLU_1460393_0_0_5"/>
<keyword evidence="3" id="KW-1185">Reference proteome</keyword>
<sequence>MFAAQGRDSVGGYANLWWPLALGAGAAAVLLFLQFTPRPFLMTVTAILWLVALMAAAAWVQAREARLTARRSERLAWRTAGGAYLLAAAALVADPLLGKPGLAMTLAGALAMSGVARLSVGLGRAGDGRAWLYLSGSFSLAVAMMIGFGWPFPVVIPAIKALALDLLGLGAMLILAQTRRRGTKPAEPPRTR</sequence>
<protein>
    <recommendedName>
        <fullName evidence="4">HdeD family acid-resistance protein</fullName>
    </recommendedName>
</protein>
<dbReference type="AlphaFoldDB" id="A0A0A7PD60"/>
<evidence type="ECO:0008006" key="4">
    <source>
        <dbReference type="Google" id="ProtNLM"/>
    </source>
</evidence>
<feature type="transmembrane region" description="Helical" evidence="1">
    <location>
        <begin position="158"/>
        <end position="176"/>
    </location>
</feature>
<feature type="transmembrane region" description="Helical" evidence="1">
    <location>
        <begin position="130"/>
        <end position="152"/>
    </location>
</feature>
<accession>A0A0A7PD60</accession>
<evidence type="ECO:0000256" key="1">
    <source>
        <dbReference type="SAM" id="Phobius"/>
    </source>
</evidence>
<keyword evidence="1" id="KW-1133">Transmembrane helix</keyword>
<organism evidence="2 3">
    <name type="scientific">Sphingopyxis fribergensis</name>
    <dbReference type="NCBI Taxonomy" id="1515612"/>
    <lineage>
        <taxon>Bacteria</taxon>
        <taxon>Pseudomonadati</taxon>
        <taxon>Pseudomonadota</taxon>
        <taxon>Alphaproteobacteria</taxon>
        <taxon>Sphingomonadales</taxon>
        <taxon>Sphingomonadaceae</taxon>
        <taxon>Sphingopyxis</taxon>
    </lineage>
</organism>
<keyword evidence="1" id="KW-0812">Transmembrane</keyword>
<reference evidence="2 3" key="1">
    <citation type="journal article" date="2015" name="Int. J. Syst. Evol. Microbiol.">
        <title>Description of Sphingopyxis fribergensis sp. nov. - a soil bacterium with the ability to degrade styrene and phenylacetic acid.</title>
        <authorList>
            <person name="Oelschlagel M."/>
            <person name="Ruckert C."/>
            <person name="Kalinowski J."/>
            <person name="Schmidt G."/>
            <person name="Schlomann M."/>
            <person name="Tischler D."/>
        </authorList>
    </citation>
    <scope>NUCLEOTIDE SEQUENCE [LARGE SCALE GENOMIC DNA]</scope>
    <source>
        <strain evidence="2 3">Kp5.2</strain>
    </source>
</reference>
<dbReference type="RefSeq" id="WP_052207854.1">
    <property type="nucleotide sequence ID" value="NZ_CP009122.1"/>
</dbReference>
<evidence type="ECO:0000313" key="2">
    <source>
        <dbReference type="EMBL" id="AJA08046.1"/>
    </source>
</evidence>
<feature type="transmembrane region" description="Helical" evidence="1">
    <location>
        <begin position="75"/>
        <end position="93"/>
    </location>
</feature>
<feature type="transmembrane region" description="Helical" evidence="1">
    <location>
        <begin position="99"/>
        <end position="118"/>
    </location>
</feature>